<dbReference type="SMART" id="SM00487">
    <property type="entry name" value="DEXDc"/>
    <property type="match status" value="1"/>
</dbReference>
<dbReference type="GO" id="GO:0006417">
    <property type="term" value="P:regulation of translation"/>
    <property type="evidence" value="ECO:0007669"/>
    <property type="project" value="UniProtKB-KW"/>
</dbReference>
<protein>
    <recommendedName>
        <fullName evidence="3">RNA helicase</fullName>
        <ecNumber evidence="3">3.6.4.13</ecNumber>
    </recommendedName>
</protein>
<dbReference type="Pfam" id="PF00270">
    <property type="entry name" value="DEAD"/>
    <property type="match status" value="1"/>
</dbReference>
<dbReference type="GO" id="GO:0003723">
    <property type="term" value="F:RNA binding"/>
    <property type="evidence" value="ECO:0007669"/>
    <property type="project" value="UniProtKB-KW"/>
</dbReference>
<evidence type="ECO:0000256" key="18">
    <source>
        <dbReference type="ARBA" id="ARBA00066254"/>
    </source>
</evidence>
<evidence type="ECO:0000256" key="21">
    <source>
        <dbReference type="SAM" id="MobiDB-lite"/>
    </source>
</evidence>
<feature type="short sequence motif" description="Q motif" evidence="19">
    <location>
        <begin position="117"/>
        <end position="145"/>
    </location>
</feature>
<keyword evidence="10" id="KW-0509">mRNA transport</keyword>
<comment type="catalytic activity">
    <reaction evidence="17">
        <text>ATP + H2O = ADP + phosphate + H(+)</text>
        <dbReference type="Rhea" id="RHEA:13065"/>
        <dbReference type="ChEBI" id="CHEBI:15377"/>
        <dbReference type="ChEBI" id="CHEBI:15378"/>
        <dbReference type="ChEBI" id="CHEBI:30616"/>
        <dbReference type="ChEBI" id="CHEBI:43474"/>
        <dbReference type="ChEBI" id="CHEBI:456216"/>
        <dbReference type="EC" id="3.6.4.13"/>
    </reaction>
</comment>
<dbReference type="Proteomes" id="UP001066276">
    <property type="component" value="Chromosome 5"/>
</dbReference>
<evidence type="ECO:0000256" key="7">
    <source>
        <dbReference type="ARBA" id="ARBA00022741"/>
    </source>
</evidence>
<keyword evidence="12" id="KW-0810">Translation regulation</keyword>
<proteinExistence type="inferred from homology"/>
<keyword evidence="26" id="KW-1185">Reference proteome</keyword>
<dbReference type="CDD" id="cd18787">
    <property type="entry name" value="SF2_C_DEAD"/>
    <property type="match status" value="1"/>
</dbReference>
<keyword evidence="15" id="KW-0508">mRNA splicing</keyword>
<evidence type="ECO:0000256" key="12">
    <source>
        <dbReference type="ARBA" id="ARBA00022845"/>
    </source>
</evidence>
<dbReference type="InterPro" id="IPR014001">
    <property type="entry name" value="Helicase_ATP-bd"/>
</dbReference>
<keyword evidence="9 20" id="KW-0347">Helicase</keyword>
<dbReference type="AlphaFoldDB" id="A0AAV7RQT9"/>
<dbReference type="PROSITE" id="PS51192">
    <property type="entry name" value="HELICASE_ATP_BIND_1"/>
    <property type="match status" value="1"/>
</dbReference>
<evidence type="ECO:0000256" key="19">
    <source>
        <dbReference type="PROSITE-ProRule" id="PRU00552"/>
    </source>
</evidence>
<dbReference type="GO" id="GO:0016787">
    <property type="term" value="F:hydrolase activity"/>
    <property type="evidence" value="ECO:0007669"/>
    <property type="project" value="UniProtKB-KW"/>
</dbReference>
<dbReference type="GO" id="GO:0005681">
    <property type="term" value="C:spliceosomal complex"/>
    <property type="evidence" value="ECO:0007669"/>
    <property type="project" value="UniProtKB-KW"/>
</dbReference>
<evidence type="ECO:0000256" key="15">
    <source>
        <dbReference type="ARBA" id="ARBA00023187"/>
    </source>
</evidence>
<dbReference type="FunFam" id="3.40.50.300:FF:000031">
    <property type="entry name" value="Eukaryotic initiation factor 4A-III"/>
    <property type="match status" value="1"/>
</dbReference>
<sequence length="473" mass="53863">MVRARMGIKRGLRPPTRTNARCLRPAPTPQINCNGVTWRGFYFTLKPVFRVTAHALSTYAFFYPRRCSAWVRTHHRPADMSSPAGLTSASSARKRLLKDEDMTKVEFETSEEVDVTPTFDTMGLREDLLRGIYAYGFEKPSAIQQRAIKQIIKGRDVIAQSQSGTGKTATFCVSVLQCLDIQVRETQALILAPTRELAGQIQKVLLALGDYMNVQCHSCIGGTNVGEDIRKLDYGQHVVAGTPGRVFDMIRRRSLRTRAIKILVLDEADEMLNKGFKEQIYDVYRYLPPATQVCLISATLPHEILEMTNKFMTDPIRILVKRDELTLEGIKQFFVAVEREEWKFDTLCDLYDTLTITQAVIFCNTKRKVDWLTEKMREANFTVSSMHGDMPQKERESIMKEFRSGASRVLISTDVWARGLDVPQVSLIINYDLPNNRELYIHRKFCKVKQLPLTNGLTKSTPSAEAIVEHPMK</sequence>
<evidence type="ECO:0000256" key="5">
    <source>
        <dbReference type="ARBA" id="ARBA00022490"/>
    </source>
</evidence>
<dbReference type="FunFam" id="3.40.50.300:FF:000498">
    <property type="entry name" value="Eukaryotic initiation factor 4A-III"/>
    <property type="match status" value="1"/>
</dbReference>
<evidence type="ECO:0000313" key="26">
    <source>
        <dbReference type="Proteomes" id="UP001066276"/>
    </source>
</evidence>
<dbReference type="GO" id="GO:0000184">
    <property type="term" value="P:nuclear-transcribed mRNA catabolic process, nonsense-mediated decay"/>
    <property type="evidence" value="ECO:0007669"/>
    <property type="project" value="UniProtKB-KW"/>
</dbReference>
<evidence type="ECO:0000256" key="3">
    <source>
        <dbReference type="ARBA" id="ARBA00012552"/>
    </source>
</evidence>
<dbReference type="InterPro" id="IPR000629">
    <property type="entry name" value="RNA-helicase_DEAD-box_CS"/>
</dbReference>
<evidence type="ECO:0000256" key="11">
    <source>
        <dbReference type="ARBA" id="ARBA00022840"/>
    </source>
</evidence>
<feature type="region of interest" description="Disordered" evidence="21">
    <location>
        <begin position="1"/>
        <end position="20"/>
    </location>
</feature>
<keyword evidence="14" id="KW-0866">Nonsense-mediated mRNA decay</keyword>
<dbReference type="PROSITE" id="PS51195">
    <property type="entry name" value="Q_MOTIF"/>
    <property type="match status" value="1"/>
</dbReference>
<evidence type="ECO:0000256" key="9">
    <source>
        <dbReference type="ARBA" id="ARBA00022806"/>
    </source>
</evidence>
<dbReference type="GO" id="GO:0051028">
    <property type="term" value="P:mRNA transport"/>
    <property type="evidence" value="ECO:0007669"/>
    <property type="project" value="UniProtKB-KW"/>
</dbReference>
<name>A0AAV7RQT9_PLEWA</name>
<keyword evidence="5" id="KW-0963">Cytoplasm</keyword>
<dbReference type="Pfam" id="PF00271">
    <property type="entry name" value="Helicase_C"/>
    <property type="match status" value="1"/>
</dbReference>
<keyword evidence="8 20" id="KW-0378">Hydrolase</keyword>
<evidence type="ECO:0000256" key="8">
    <source>
        <dbReference type="ARBA" id="ARBA00022801"/>
    </source>
</evidence>
<dbReference type="EMBL" id="JANPWB010000009">
    <property type="protein sequence ID" value="KAJ1154380.1"/>
    <property type="molecule type" value="Genomic_DNA"/>
</dbReference>
<dbReference type="InterPro" id="IPR014014">
    <property type="entry name" value="RNA_helicase_DEAD_Q_motif"/>
</dbReference>
<evidence type="ECO:0000256" key="14">
    <source>
        <dbReference type="ARBA" id="ARBA00023161"/>
    </source>
</evidence>
<evidence type="ECO:0000256" key="16">
    <source>
        <dbReference type="ARBA" id="ARBA00023242"/>
    </source>
</evidence>
<evidence type="ECO:0000256" key="13">
    <source>
        <dbReference type="ARBA" id="ARBA00022884"/>
    </source>
</evidence>
<comment type="similarity">
    <text evidence="20">Belongs to the DEAD box helicase family.</text>
</comment>
<feature type="domain" description="Helicase ATP-binding" evidence="22">
    <location>
        <begin position="148"/>
        <end position="318"/>
    </location>
</feature>
<gene>
    <name evidence="25" type="ORF">NDU88_007132</name>
</gene>
<comment type="subcellular location">
    <subcellularLocation>
        <location evidence="2">Cytoplasm</location>
    </subcellularLocation>
    <subcellularLocation>
        <location evidence="1">Nucleus speckle</location>
    </subcellularLocation>
</comment>
<dbReference type="InterPro" id="IPR027417">
    <property type="entry name" value="P-loop_NTPase"/>
</dbReference>
<evidence type="ECO:0000313" key="25">
    <source>
        <dbReference type="EMBL" id="KAJ1154380.1"/>
    </source>
</evidence>
<dbReference type="PROSITE" id="PS51194">
    <property type="entry name" value="HELICASE_CTER"/>
    <property type="match status" value="1"/>
</dbReference>
<comment type="caution">
    <text evidence="25">The sequence shown here is derived from an EMBL/GenBank/DDBJ whole genome shotgun (WGS) entry which is preliminary data.</text>
</comment>
<evidence type="ECO:0000259" key="22">
    <source>
        <dbReference type="PROSITE" id="PS51192"/>
    </source>
</evidence>
<dbReference type="InterPro" id="IPR011545">
    <property type="entry name" value="DEAD/DEAH_box_helicase_dom"/>
</dbReference>
<dbReference type="GO" id="GO:0005737">
    <property type="term" value="C:cytoplasm"/>
    <property type="evidence" value="ECO:0007669"/>
    <property type="project" value="UniProtKB-SubCell"/>
</dbReference>
<keyword evidence="4" id="KW-0813">Transport</keyword>
<dbReference type="GO" id="GO:0005524">
    <property type="term" value="F:ATP binding"/>
    <property type="evidence" value="ECO:0007669"/>
    <property type="project" value="UniProtKB-KW"/>
</dbReference>
<dbReference type="GO" id="GO:0008380">
    <property type="term" value="P:RNA splicing"/>
    <property type="evidence" value="ECO:0007669"/>
    <property type="project" value="UniProtKB-KW"/>
</dbReference>
<accession>A0AAV7RQT9</accession>
<dbReference type="GO" id="GO:0003724">
    <property type="term" value="F:RNA helicase activity"/>
    <property type="evidence" value="ECO:0007669"/>
    <property type="project" value="UniProtKB-EC"/>
</dbReference>
<evidence type="ECO:0000256" key="17">
    <source>
        <dbReference type="ARBA" id="ARBA00047984"/>
    </source>
</evidence>
<keyword evidence="6" id="KW-0747">Spliceosome</keyword>
<evidence type="ECO:0000256" key="6">
    <source>
        <dbReference type="ARBA" id="ARBA00022728"/>
    </source>
</evidence>
<dbReference type="PANTHER" id="PTHR47958">
    <property type="entry name" value="ATP-DEPENDENT RNA HELICASE DBP3"/>
    <property type="match status" value="1"/>
</dbReference>
<dbReference type="SMART" id="SM00490">
    <property type="entry name" value="HELICc"/>
    <property type="match status" value="1"/>
</dbReference>
<keyword evidence="7 20" id="KW-0547">Nucleotide-binding</keyword>
<evidence type="ECO:0000259" key="24">
    <source>
        <dbReference type="PROSITE" id="PS51195"/>
    </source>
</evidence>
<evidence type="ECO:0000259" key="23">
    <source>
        <dbReference type="PROSITE" id="PS51194"/>
    </source>
</evidence>
<dbReference type="GO" id="GO:0016607">
    <property type="term" value="C:nuclear speck"/>
    <property type="evidence" value="ECO:0007669"/>
    <property type="project" value="UniProtKB-SubCell"/>
</dbReference>
<organism evidence="25 26">
    <name type="scientific">Pleurodeles waltl</name>
    <name type="common">Iberian ribbed newt</name>
    <dbReference type="NCBI Taxonomy" id="8319"/>
    <lineage>
        <taxon>Eukaryota</taxon>
        <taxon>Metazoa</taxon>
        <taxon>Chordata</taxon>
        <taxon>Craniata</taxon>
        <taxon>Vertebrata</taxon>
        <taxon>Euteleostomi</taxon>
        <taxon>Amphibia</taxon>
        <taxon>Batrachia</taxon>
        <taxon>Caudata</taxon>
        <taxon>Salamandroidea</taxon>
        <taxon>Salamandridae</taxon>
        <taxon>Pleurodelinae</taxon>
        <taxon>Pleurodeles</taxon>
    </lineage>
</organism>
<feature type="compositionally biased region" description="Basic residues" evidence="21">
    <location>
        <begin position="1"/>
        <end position="12"/>
    </location>
</feature>
<keyword evidence="13" id="KW-0694">RNA-binding</keyword>
<feature type="domain" description="DEAD-box RNA helicase Q" evidence="24">
    <location>
        <begin position="117"/>
        <end position="145"/>
    </location>
</feature>
<comment type="subunit">
    <text evidence="18">Identified in the spliceosome C complex. Part of the mRNA splicing-dependent exon junction complex (EJC) complex; the core complex contains casc3, eif4a3, magoh and rbm8a.</text>
</comment>
<dbReference type="CDD" id="cd18045">
    <property type="entry name" value="DEADc_EIF4AIII_DDX48"/>
    <property type="match status" value="1"/>
</dbReference>
<evidence type="ECO:0000256" key="4">
    <source>
        <dbReference type="ARBA" id="ARBA00022448"/>
    </source>
</evidence>
<keyword evidence="15" id="KW-0507">mRNA processing</keyword>
<keyword evidence="11 20" id="KW-0067">ATP-binding</keyword>
<reference evidence="25" key="1">
    <citation type="journal article" date="2022" name="bioRxiv">
        <title>Sequencing and chromosome-scale assembly of the giantPleurodeles waltlgenome.</title>
        <authorList>
            <person name="Brown T."/>
            <person name="Elewa A."/>
            <person name="Iarovenko S."/>
            <person name="Subramanian E."/>
            <person name="Araus A.J."/>
            <person name="Petzold A."/>
            <person name="Susuki M."/>
            <person name="Suzuki K.-i.T."/>
            <person name="Hayashi T."/>
            <person name="Toyoda A."/>
            <person name="Oliveira C."/>
            <person name="Osipova E."/>
            <person name="Leigh N.D."/>
            <person name="Simon A."/>
            <person name="Yun M.H."/>
        </authorList>
    </citation>
    <scope>NUCLEOTIDE SEQUENCE</scope>
    <source>
        <strain evidence="25">20211129_DDA</strain>
        <tissue evidence="25">Liver</tissue>
    </source>
</reference>
<dbReference type="EC" id="3.6.4.13" evidence="3"/>
<evidence type="ECO:0000256" key="2">
    <source>
        <dbReference type="ARBA" id="ARBA00004496"/>
    </source>
</evidence>
<dbReference type="Gene3D" id="3.40.50.300">
    <property type="entry name" value="P-loop containing nucleotide triphosphate hydrolases"/>
    <property type="match status" value="2"/>
</dbReference>
<feature type="domain" description="Helicase C-terminal" evidence="23">
    <location>
        <begin position="329"/>
        <end position="473"/>
    </location>
</feature>
<evidence type="ECO:0000256" key="1">
    <source>
        <dbReference type="ARBA" id="ARBA00004324"/>
    </source>
</evidence>
<dbReference type="SUPFAM" id="SSF52540">
    <property type="entry name" value="P-loop containing nucleoside triphosphate hydrolases"/>
    <property type="match status" value="2"/>
</dbReference>
<dbReference type="PROSITE" id="PS00039">
    <property type="entry name" value="DEAD_ATP_HELICASE"/>
    <property type="match status" value="1"/>
</dbReference>
<evidence type="ECO:0000256" key="20">
    <source>
        <dbReference type="RuleBase" id="RU000492"/>
    </source>
</evidence>
<keyword evidence="16" id="KW-0539">Nucleus</keyword>
<dbReference type="InterPro" id="IPR001650">
    <property type="entry name" value="Helicase_C-like"/>
</dbReference>
<evidence type="ECO:0000256" key="10">
    <source>
        <dbReference type="ARBA" id="ARBA00022816"/>
    </source>
</evidence>